<dbReference type="KEGG" id="mrr:Moror_14899"/>
<protein>
    <submittedName>
        <fullName evidence="1">Uncharacterized protein</fullName>
    </submittedName>
</protein>
<evidence type="ECO:0000313" key="1">
    <source>
        <dbReference type="EMBL" id="ESK84907.1"/>
    </source>
</evidence>
<comment type="caution">
    <text evidence="1">The sequence shown here is derived from an EMBL/GenBank/DDBJ whole genome shotgun (WGS) entry which is preliminary data.</text>
</comment>
<gene>
    <name evidence="1" type="ORF">Moror_14899</name>
</gene>
<sequence>MLHSRVELWLQASEDFGGQQQSEVWVERRGVRINEGVVGIGGGTGSGGESDLATHGFVSESGDEASVVVKIGTGISIPVCSSSETVEEAEGVHHLVCNFKAAAFNDSFEKLSLGPEEKQAFDAGFQSVVLISGIADLVVVLFGIKEVEKLVGVGLEAVREGDIFAVLAFS</sequence>
<dbReference type="EMBL" id="AWSO01001199">
    <property type="protein sequence ID" value="ESK84907.1"/>
    <property type="molecule type" value="Genomic_DNA"/>
</dbReference>
<dbReference type="HOGENOM" id="CLU_1571064_0_0_1"/>
<proteinExistence type="predicted"/>
<keyword evidence="2" id="KW-1185">Reference proteome</keyword>
<dbReference type="AlphaFoldDB" id="V2WTJ6"/>
<organism evidence="1 2">
    <name type="scientific">Moniliophthora roreri (strain MCA 2997)</name>
    <name type="common">Cocoa frosty pod rot fungus</name>
    <name type="synonym">Crinipellis roreri</name>
    <dbReference type="NCBI Taxonomy" id="1381753"/>
    <lineage>
        <taxon>Eukaryota</taxon>
        <taxon>Fungi</taxon>
        <taxon>Dikarya</taxon>
        <taxon>Basidiomycota</taxon>
        <taxon>Agaricomycotina</taxon>
        <taxon>Agaricomycetes</taxon>
        <taxon>Agaricomycetidae</taxon>
        <taxon>Agaricales</taxon>
        <taxon>Marasmiineae</taxon>
        <taxon>Marasmiaceae</taxon>
        <taxon>Moniliophthora</taxon>
    </lineage>
</organism>
<dbReference type="Proteomes" id="UP000017559">
    <property type="component" value="Unassembled WGS sequence"/>
</dbReference>
<name>V2WTJ6_MONRO</name>
<reference evidence="1 2" key="1">
    <citation type="journal article" date="2014" name="BMC Genomics">
        <title>Genome and secretome analysis of the hemibiotrophic fungal pathogen, Moniliophthora roreri, which causes frosty pod rot disease of cacao: mechanisms of the biotrophic and necrotrophic phases.</title>
        <authorList>
            <person name="Meinhardt L.W."/>
            <person name="Costa G.G.L."/>
            <person name="Thomazella D.P.T."/>
            <person name="Teixeira P.J.P.L."/>
            <person name="Carazzolle M.F."/>
            <person name="Schuster S.C."/>
            <person name="Carlson J.E."/>
            <person name="Guiltinan M.J."/>
            <person name="Mieczkowski P."/>
            <person name="Farmer A."/>
            <person name="Ramaraj T."/>
            <person name="Crozier J."/>
            <person name="Davis R.E."/>
            <person name="Shao J."/>
            <person name="Melnick R.L."/>
            <person name="Pereira G.A.G."/>
            <person name="Bailey B.A."/>
        </authorList>
    </citation>
    <scope>NUCLEOTIDE SEQUENCE [LARGE SCALE GENOMIC DNA]</scope>
    <source>
        <strain evidence="1 2">MCA 2997</strain>
    </source>
</reference>
<evidence type="ECO:0000313" key="2">
    <source>
        <dbReference type="Proteomes" id="UP000017559"/>
    </source>
</evidence>
<accession>V2WTJ6</accession>